<dbReference type="GO" id="GO:0019226">
    <property type="term" value="P:transmission of nerve impulse"/>
    <property type="evidence" value="ECO:0007669"/>
    <property type="project" value="TreeGrafter"/>
</dbReference>
<reference evidence="6" key="1">
    <citation type="submission" date="2025-08" db="UniProtKB">
        <authorList>
            <consortium name="Ensembl"/>
        </authorList>
    </citation>
    <scope>IDENTIFICATION</scope>
</reference>
<dbReference type="GO" id="GO:0098943">
    <property type="term" value="P:neurotransmitter receptor transport, postsynaptic endosome to lysosome"/>
    <property type="evidence" value="ECO:0007669"/>
    <property type="project" value="TreeGrafter"/>
</dbReference>
<reference evidence="6" key="2">
    <citation type="submission" date="2025-09" db="UniProtKB">
        <authorList>
            <consortium name="Ensembl"/>
        </authorList>
    </citation>
    <scope>IDENTIFICATION</scope>
</reference>
<evidence type="ECO:0000256" key="5">
    <source>
        <dbReference type="SAM" id="Phobius"/>
    </source>
</evidence>
<dbReference type="GO" id="GO:0051968">
    <property type="term" value="P:positive regulation of synaptic transmission, glutamatergic"/>
    <property type="evidence" value="ECO:0007669"/>
    <property type="project" value="TreeGrafter"/>
</dbReference>
<sequence length="177" mass="19288">MRLQERGVQTVLSLAGSFAAFILMAVAVGTDYWLYSRGVCRTRASSDNETVKRNDEILTHSGLWRMCCMEGALKDVCKTIDHFDDDGDPKDMAEYLLRIMRASSVFPILSVLLLFLGSCCITAGEMNRAWQNVALGAGCCAGSVLCCCADSILVFIVSRGPAVLRASARLALGFCWL</sequence>
<name>A0A8C4QPJ6_EPTBU</name>
<protein>
    <submittedName>
        <fullName evidence="6">Uncharacterized protein</fullName>
    </submittedName>
</protein>
<feature type="transmembrane region" description="Helical" evidence="5">
    <location>
        <begin position="12"/>
        <end position="35"/>
    </location>
</feature>
<evidence type="ECO:0000313" key="6">
    <source>
        <dbReference type="Ensembl" id="ENSEBUP00000017483.1"/>
    </source>
</evidence>
<dbReference type="PANTHER" id="PTHR12107">
    <property type="entry name" value="VOLTAGE-DEPENDENT CALCIUM CHANNEL GAMMA SUBUNIT"/>
    <property type="match status" value="1"/>
</dbReference>
<accession>A0A8C4QPJ6</accession>
<dbReference type="Ensembl" id="ENSEBUT00000018059.1">
    <property type="protein sequence ID" value="ENSEBUP00000017483.1"/>
    <property type="gene ID" value="ENSEBUG00000010925.1"/>
</dbReference>
<dbReference type="GO" id="GO:0016247">
    <property type="term" value="F:channel regulator activity"/>
    <property type="evidence" value="ECO:0007669"/>
    <property type="project" value="TreeGrafter"/>
</dbReference>
<keyword evidence="7" id="KW-1185">Reference proteome</keyword>
<evidence type="ECO:0000313" key="7">
    <source>
        <dbReference type="Proteomes" id="UP000694388"/>
    </source>
</evidence>
<keyword evidence="3 5" id="KW-1133">Transmembrane helix</keyword>
<evidence type="ECO:0000256" key="4">
    <source>
        <dbReference type="ARBA" id="ARBA00023136"/>
    </source>
</evidence>
<dbReference type="Pfam" id="PF00822">
    <property type="entry name" value="PMP22_Claudin"/>
    <property type="match status" value="1"/>
</dbReference>
<keyword evidence="2 5" id="KW-0812">Transmembrane</keyword>
<dbReference type="GeneTree" id="ENSGT01050000244893"/>
<proteinExistence type="predicted"/>
<dbReference type="Proteomes" id="UP000694388">
    <property type="component" value="Unplaced"/>
</dbReference>
<dbReference type="AlphaFoldDB" id="A0A8C4QPJ6"/>
<dbReference type="GO" id="GO:0005245">
    <property type="term" value="F:voltage-gated calcium channel activity"/>
    <property type="evidence" value="ECO:0007669"/>
    <property type="project" value="TreeGrafter"/>
</dbReference>
<evidence type="ECO:0000256" key="3">
    <source>
        <dbReference type="ARBA" id="ARBA00022989"/>
    </source>
</evidence>
<organism evidence="6 7">
    <name type="scientific">Eptatretus burgeri</name>
    <name type="common">Inshore hagfish</name>
    <dbReference type="NCBI Taxonomy" id="7764"/>
    <lineage>
        <taxon>Eukaryota</taxon>
        <taxon>Metazoa</taxon>
        <taxon>Chordata</taxon>
        <taxon>Craniata</taxon>
        <taxon>Vertebrata</taxon>
        <taxon>Cyclostomata</taxon>
        <taxon>Myxini</taxon>
        <taxon>Myxiniformes</taxon>
        <taxon>Myxinidae</taxon>
        <taxon>Eptatretinae</taxon>
        <taxon>Eptatretus</taxon>
    </lineage>
</organism>
<evidence type="ECO:0000256" key="1">
    <source>
        <dbReference type="ARBA" id="ARBA00004141"/>
    </source>
</evidence>
<evidence type="ECO:0000256" key="2">
    <source>
        <dbReference type="ARBA" id="ARBA00022692"/>
    </source>
</evidence>
<keyword evidence="4 5" id="KW-0472">Membrane</keyword>
<dbReference type="GO" id="GO:0099590">
    <property type="term" value="P:neurotransmitter receptor internalization"/>
    <property type="evidence" value="ECO:0007669"/>
    <property type="project" value="TreeGrafter"/>
</dbReference>
<dbReference type="InterPro" id="IPR004031">
    <property type="entry name" value="PMP22/EMP/MP20/Claudin"/>
</dbReference>
<dbReference type="GO" id="GO:0098839">
    <property type="term" value="C:postsynaptic density membrane"/>
    <property type="evidence" value="ECO:0007669"/>
    <property type="project" value="TreeGrafter"/>
</dbReference>
<dbReference type="OMA" id="CCADSIL"/>
<feature type="transmembrane region" description="Helical" evidence="5">
    <location>
        <begin position="105"/>
        <end position="124"/>
    </location>
</feature>
<dbReference type="InterPro" id="IPR051072">
    <property type="entry name" value="CACNG_subunit"/>
</dbReference>
<comment type="subcellular location">
    <subcellularLocation>
        <location evidence="1">Membrane</location>
        <topology evidence="1">Multi-pass membrane protein</topology>
    </subcellularLocation>
</comment>
<dbReference type="GO" id="GO:0098970">
    <property type="term" value="P:postsynaptic neurotransmitter receptor diffusion trapping"/>
    <property type="evidence" value="ECO:0007669"/>
    <property type="project" value="TreeGrafter"/>
</dbReference>
<dbReference type="PANTHER" id="PTHR12107:SF28">
    <property type="entry name" value="VOLTAGE-DEPENDENT CALCIUM CHANNEL GAMMA-3 SUBUNIT-LIKE"/>
    <property type="match status" value="1"/>
</dbReference>
<dbReference type="Gene3D" id="1.20.140.150">
    <property type="match status" value="1"/>
</dbReference>
<feature type="transmembrane region" description="Helical" evidence="5">
    <location>
        <begin position="130"/>
        <end position="157"/>
    </location>
</feature>
<dbReference type="GO" id="GO:0032281">
    <property type="term" value="C:AMPA glutamate receptor complex"/>
    <property type="evidence" value="ECO:0007669"/>
    <property type="project" value="TreeGrafter"/>
</dbReference>